<accession>T5AGR8</accession>
<feature type="compositionally biased region" description="Pro residues" evidence="1">
    <location>
        <begin position="253"/>
        <end position="263"/>
    </location>
</feature>
<dbReference type="EMBL" id="KE652646">
    <property type="protein sequence ID" value="EQL00952.1"/>
    <property type="molecule type" value="Genomic_DNA"/>
</dbReference>
<evidence type="ECO:0000313" key="2">
    <source>
        <dbReference type="EMBL" id="EQL00952.1"/>
    </source>
</evidence>
<evidence type="ECO:0000313" key="3">
    <source>
        <dbReference type="Proteomes" id="UP000019374"/>
    </source>
</evidence>
<name>T5AGR8_OPHSC</name>
<protein>
    <submittedName>
        <fullName evidence="2">Polyprotein</fullName>
    </submittedName>
</protein>
<dbReference type="eggNOG" id="KOG0017">
    <property type="taxonomic scope" value="Eukaryota"/>
</dbReference>
<proteinExistence type="predicted"/>
<sequence length="553" mass="62146">MPIRQYLKGTQDHPMSIRHSINTNHLITRQLSPDNHVRAITITSSTPPPAATATADNSVDQLDQLMTDIPLPKSVYKYVNADLWEQDITPDERDKVATTTHAARFMLYCEHDIHQQGYEILGYFQQHFEGWAEDTWNTVFRDYRRTLRNLLKRRGIYLGKGNGSFAKQFVALQTIEKLPIWPEDEYADMDFDAGTSAYRRKMQAEATSPLPAAAISVPPSPSPAAALSVPPPAAAIAPENTSPLPAVLAPSHAPLPGPPPALPTAPFADLQPPPPPAQLTVHQHPNLVPSPASRSHSPSVQDPIQAADFPLKAYTMLPPANVPNLPVDANVQLKFAKLWNRDNDYTGEPYNLLDDKLRILISICYSLQIAPGQFHALFPRILAGRAQTYYVHYVNWTATFRTVYDGLKEHFDTEVNHAHYFTDWTTTTFNTLRAQHLGKPMQEVLQLLFDKLQLCQRALGSAYAGEVPLRMTLINACRSVPELKFALFRPSQRIEELFSDLRSSLEVHLARRASDQQYYLNRRYTNHHGRGGSTGYGQGYYRQGYRASGQGYE</sequence>
<reference evidence="2 3" key="1">
    <citation type="journal article" date="2013" name="Chin. Sci. Bull.">
        <title>Genome survey uncovers the secrets of sex and lifestyle in caterpillar fungus.</title>
        <authorList>
            <person name="Hu X."/>
            <person name="Zhang Y."/>
            <person name="Xiao G."/>
            <person name="Zheng P."/>
            <person name="Xia Y."/>
            <person name="Zhang X."/>
            <person name="St Leger R.J."/>
            <person name="Liu X."/>
            <person name="Wang C."/>
        </authorList>
    </citation>
    <scope>NUCLEOTIDE SEQUENCE [LARGE SCALE GENOMIC DNA]</scope>
    <source>
        <strain evidence="3">Co18 / CGMCC 3.14243</strain>
        <tissue evidence="2">Fruit-body</tissue>
    </source>
</reference>
<dbReference type="AlphaFoldDB" id="T5AGR8"/>
<gene>
    <name evidence="2" type="ORF">OCS_03341</name>
</gene>
<feature type="compositionally biased region" description="Polar residues" evidence="1">
    <location>
        <begin position="292"/>
        <end position="302"/>
    </location>
</feature>
<dbReference type="HOGENOM" id="CLU_492655_0_0_1"/>
<dbReference type="Proteomes" id="UP000019374">
    <property type="component" value="Unassembled WGS sequence"/>
</dbReference>
<organism evidence="2 3">
    <name type="scientific">Ophiocordyceps sinensis (strain Co18 / CGMCC 3.14243)</name>
    <name type="common">Yarsagumba caterpillar fungus</name>
    <name type="synonym">Hirsutella sinensis</name>
    <dbReference type="NCBI Taxonomy" id="911162"/>
    <lineage>
        <taxon>Eukaryota</taxon>
        <taxon>Fungi</taxon>
        <taxon>Dikarya</taxon>
        <taxon>Ascomycota</taxon>
        <taxon>Pezizomycotina</taxon>
        <taxon>Sordariomycetes</taxon>
        <taxon>Hypocreomycetidae</taxon>
        <taxon>Hypocreales</taxon>
        <taxon>Ophiocordycipitaceae</taxon>
        <taxon>Ophiocordyceps</taxon>
    </lineage>
</organism>
<feature type="region of interest" description="Disordered" evidence="1">
    <location>
        <begin position="247"/>
        <end position="302"/>
    </location>
</feature>
<evidence type="ECO:0000256" key="1">
    <source>
        <dbReference type="SAM" id="MobiDB-lite"/>
    </source>
</evidence>